<gene>
    <name evidence="1" type="ORF">ACFQ1S_19930</name>
</gene>
<dbReference type="Proteomes" id="UP001597045">
    <property type="component" value="Unassembled WGS sequence"/>
</dbReference>
<reference evidence="2" key="1">
    <citation type="journal article" date="2019" name="Int. J. Syst. Evol. Microbiol.">
        <title>The Global Catalogue of Microorganisms (GCM) 10K type strain sequencing project: providing services to taxonomists for standard genome sequencing and annotation.</title>
        <authorList>
            <consortium name="The Broad Institute Genomics Platform"/>
            <consortium name="The Broad Institute Genome Sequencing Center for Infectious Disease"/>
            <person name="Wu L."/>
            <person name="Ma J."/>
        </authorList>
    </citation>
    <scope>NUCLEOTIDE SEQUENCE [LARGE SCALE GENOMIC DNA]</scope>
    <source>
        <strain evidence="2">JCM 31486</strain>
    </source>
</reference>
<protein>
    <submittedName>
        <fullName evidence="1">Uncharacterized protein</fullName>
    </submittedName>
</protein>
<accession>A0ABW3MD82</accession>
<proteinExistence type="predicted"/>
<name>A0ABW3MD82_9PSEU</name>
<comment type="caution">
    <text evidence="1">The sequence shown here is derived from an EMBL/GenBank/DDBJ whole genome shotgun (WGS) entry which is preliminary data.</text>
</comment>
<dbReference type="EMBL" id="JBHTIS010001177">
    <property type="protein sequence ID" value="MFD1047644.1"/>
    <property type="molecule type" value="Genomic_DNA"/>
</dbReference>
<organism evidence="1 2">
    <name type="scientific">Kibdelosporangium lantanae</name>
    <dbReference type="NCBI Taxonomy" id="1497396"/>
    <lineage>
        <taxon>Bacteria</taxon>
        <taxon>Bacillati</taxon>
        <taxon>Actinomycetota</taxon>
        <taxon>Actinomycetes</taxon>
        <taxon>Pseudonocardiales</taxon>
        <taxon>Pseudonocardiaceae</taxon>
        <taxon>Kibdelosporangium</taxon>
    </lineage>
</organism>
<sequence length="140" mass="15586">MAKPVAFLVFGEDWDQKRFIQLVADLGGVPDAHSWDAILTRDGATIWIAVTPPLEPGQRSRNVEAYEEALGSPPRHKVSLQLSSEGDPEWLAAEVVVAAAEKWNLVVEGFDGEVLTAAEFDKRLVKRKHDLFQARRPRQG</sequence>
<keyword evidence="2" id="KW-1185">Reference proteome</keyword>
<evidence type="ECO:0000313" key="2">
    <source>
        <dbReference type="Proteomes" id="UP001597045"/>
    </source>
</evidence>
<evidence type="ECO:0000313" key="1">
    <source>
        <dbReference type="EMBL" id="MFD1047644.1"/>
    </source>
</evidence>